<reference evidence="6 7" key="1">
    <citation type="submission" date="2021-03" db="EMBL/GenBank/DDBJ databases">
        <title>Novel species identification of genus Shewanella.</title>
        <authorList>
            <person name="Liu G."/>
            <person name="Zhang Q."/>
        </authorList>
    </citation>
    <scope>NUCLEOTIDE SEQUENCE [LARGE SCALE GENOMIC DNA]</scope>
    <source>
        <strain evidence="6 7">FJAT-51800</strain>
    </source>
</reference>
<evidence type="ECO:0000313" key="7">
    <source>
        <dbReference type="Proteomes" id="UP000662770"/>
    </source>
</evidence>
<dbReference type="Gene3D" id="2.40.50.100">
    <property type="match status" value="1"/>
</dbReference>
<dbReference type="InterPro" id="IPR058649">
    <property type="entry name" value="CzcB_C"/>
</dbReference>
<evidence type="ECO:0000259" key="5">
    <source>
        <dbReference type="Pfam" id="PF25975"/>
    </source>
</evidence>
<name>A0ABX7QQP9_9GAMM</name>
<dbReference type="PANTHER" id="PTHR30097:SF4">
    <property type="entry name" value="SLR6042 PROTEIN"/>
    <property type="match status" value="1"/>
</dbReference>
<dbReference type="Gene3D" id="2.40.30.170">
    <property type="match status" value="1"/>
</dbReference>
<evidence type="ECO:0000259" key="4">
    <source>
        <dbReference type="Pfam" id="PF25973"/>
    </source>
</evidence>
<protein>
    <submittedName>
        <fullName evidence="6">Efflux RND transporter periplasmic adaptor subunit</fullName>
    </submittedName>
</protein>
<dbReference type="PANTHER" id="PTHR30097">
    <property type="entry name" value="CATION EFFLUX SYSTEM PROTEIN CUSB"/>
    <property type="match status" value="1"/>
</dbReference>
<evidence type="ECO:0000259" key="3">
    <source>
        <dbReference type="Pfam" id="PF25954"/>
    </source>
</evidence>
<organism evidence="6 7">
    <name type="scientific">Shewanella avicenniae</name>
    <dbReference type="NCBI Taxonomy" id="2814294"/>
    <lineage>
        <taxon>Bacteria</taxon>
        <taxon>Pseudomonadati</taxon>
        <taxon>Pseudomonadota</taxon>
        <taxon>Gammaproteobacteria</taxon>
        <taxon>Alteromonadales</taxon>
        <taxon>Shewanellaceae</taxon>
        <taxon>Shewanella</taxon>
    </lineage>
</organism>
<dbReference type="InterPro" id="IPR058792">
    <property type="entry name" value="Beta-barrel_RND_2"/>
</dbReference>
<dbReference type="RefSeq" id="WP_207355002.1">
    <property type="nucleotide sequence ID" value="NZ_CP071503.1"/>
</dbReference>
<feature type="domain" description="CusB-like beta-barrel" evidence="3">
    <location>
        <begin position="170"/>
        <end position="243"/>
    </location>
</feature>
<dbReference type="InterPro" id="IPR051909">
    <property type="entry name" value="MFP_Cation_Efflux"/>
</dbReference>
<gene>
    <name evidence="6" type="ORF">JYB87_00625</name>
</gene>
<feature type="domain" description="CzcB-like barrel-sandwich hybrid" evidence="4">
    <location>
        <begin position="96"/>
        <end position="167"/>
    </location>
</feature>
<dbReference type="Proteomes" id="UP000662770">
    <property type="component" value="Chromosome"/>
</dbReference>
<feature type="domain" description="CzcB-like C-terminal circularly permuted SH3-like" evidence="5">
    <location>
        <begin position="253"/>
        <end position="312"/>
    </location>
</feature>
<keyword evidence="7" id="KW-1185">Reference proteome</keyword>
<dbReference type="Pfam" id="PF25973">
    <property type="entry name" value="BSH_CzcB"/>
    <property type="match status" value="1"/>
</dbReference>
<dbReference type="InterPro" id="IPR011053">
    <property type="entry name" value="Single_hybrid_motif"/>
</dbReference>
<evidence type="ECO:0000256" key="1">
    <source>
        <dbReference type="ARBA" id="ARBA00022448"/>
    </source>
</evidence>
<feature type="coiled-coil region" evidence="2">
    <location>
        <begin position="32"/>
        <end position="62"/>
    </location>
</feature>
<dbReference type="Gene3D" id="2.40.420.20">
    <property type="match status" value="1"/>
</dbReference>
<accession>A0ABX7QQP9</accession>
<dbReference type="InterPro" id="IPR058647">
    <property type="entry name" value="BSH_CzcB-like"/>
</dbReference>
<evidence type="ECO:0000256" key="2">
    <source>
        <dbReference type="SAM" id="Coils"/>
    </source>
</evidence>
<proteinExistence type="predicted"/>
<dbReference type="Pfam" id="PF25954">
    <property type="entry name" value="Beta-barrel_RND_2"/>
    <property type="match status" value="1"/>
</dbReference>
<dbReference type="SUPFAM" id="SSF51230">
    <property type="entry name" value="Single hybrid motif"/>
    <property type="match status" value="1"/>
</dbReference>
<dbReference type="EMBL" id="CP071503">
    <property type="protein sequence ID" value="QSX33794.1"/>
    <property type="molecule type" value="Genomic_DNA"/>
</dbReference>
<evidence type="ECO:0000313" key="6">
    <source>
        <dbReference type="EMBL" id="QSX33794.1"/>
    </source>
</evidence>
<sequence length="323" mass="34511">MKSFFKVVQNLLSTKHLLQIGFLSISLIGISLANAAKEEQKASAKQEKAEEHEEEAAALTNEQLKTAGIGLAQVGPADIRETISLYGTVYANGEKIQRVAARFVGTVRTVNKKVGDTVKEGEVLVTVESNESLKTYSITSAISGVVAERHSNVGEQTTDKTIFVIADLSSVWVDVAIFPRDAAKIRVGQTVKVTNPSNDVTGEGKIISVSALGSSTNQSLTARVLLANAEHEWTPGLFVNADVVLAKKTAALTIRNEALQDHEGKQVVFVRSQKGFAPRPVKVGRTDGEVSEVLGGVKAGETYASKNSFIIKAELGKDGAEHE</sequence>
<keyword evidence="1" id="KW-0813">Transport</keyword>
<dbReference type="Pfam" id="PF25975">
    <property type="entry name" value="CzcB_C"/>
    <property type="match status" value="1"/>
</dbReference>
<keyword evidence="2" id="KW-0175">Coiled coil</keyword>